<keyword evidence="1" id="KW-0472">Membrane</keyword>
<comment type="caution">
    <text evidence="2">The sequence shown here is derived from an EMBL/GenBank/DDBJ whole genome shotgun (WGS) entry which is preliminary data.</text>
</comment>
<keyword evidence="3" id="KW-1185">Reference proteome</keyword>
<accession>A0AB94IS53</accession>
<proteinExistence type="predicted"/>
<evidence type="ECO:0000313" key="3">
    <source>
        <dbReference type="Proteomes" id="UP000018877"/>
    </source>
</evidence>
<organism evidence="2 3">
    <name type="scientific">Neobacillus vireti LMG 21834</name>
    <dbReference type="NCBI Taxonomy" id="1131730"/>
    <lineage>
        <taxon>Bacteria</taxon>
        <taxon>Bacillati</taxon>
        <taxon>Bacillota</taxon>
        <taxon>Bacilli</taxon>
        <taxon>Bacillales</taxon>
        <taxon>Bacillaceae</taxon>
        <taxon>Neobacillus</taxon>
    </lineage>
</organism>
<dbReference type="AlphaFoldDB" id="A0AB94IS53"/>
<gene>
    <name evidence="2" type="ORF">BAVI_05199</name>
</gene>
<feature type="transmembrane region" description="Helical" evidence="1">
    <location>
        <begin position="33"/>
        <end position="53"/>
    </location>
</feature>
<reference evidence="2 3" key="1">
    <citation type="journal article" date="2014" name="Environ. Microbiol.">
        <title>The nitrate-ammonifying and nosZ-carrying bacterium Bacillus vireti is a potent source and sink for nitric and nitrous oxide under high nitrate conditions.</title>
        <authorList>
            <person name="Mania D."/>
            <person name="Heylen K."/>
            <person name="van Spanning R.J."/>
            <person name="Frostegard A."/>
        </authorList>
    </citation>
    <scope>NUCLEOTIDE SEQUENCE [LARGE SCALE GENOMIC DNA]</scope>
    <source>
        <strain evidence="2 3">LMG 21834</strain>
    </source>
</reference>
<evidence type="ECO:0000256" key="1">
    <source>
        <dbReference type="SAM" id="Phobius"/>
    </source>
</evidence>
<dbReference type="Proteomes" id="UP000018877">
    <property type="component" value="Unassembled WGS sequence"/>
</dbReference>
<keyword evidence="1" id="KW-0812">Transmembrane</keyword>
<evidence type="ECO:0000313" key="2">
    <source>
        <dbReference type="EMBL" id="ETI69884.1"/>
    </source>
</evidence>
<name>A0AB94IS53_9BACI</name>
<protein>
    <submittedName>
        <fullName evidence="2">Uncharacterized protein</fullName>
    </submittedName>
</protein>
<sequence>MRSFSKTFVFGYFNKVGEVTYVHECNLQSMKKIYIIFLTFILPILLGDVNLMGPKFKLQEKN</sequence>
<keyword evidence="1" id="KW-1133">Transmembrane helix</keyword>
<dbReference type="EMBL" id="ALAN01000035">
    <property type="protein sequence ID" value="ETI69884.1"/>
    <property type="molecule type" value="Genomic_DNA"/>
</dbReference>